<dbReference type="Proteomes" id="UP000527352">
    <property type="component" value="Unassembled WGS sequence"/>
</dbReference>
<comment type="caution">
    <text evidence="1">The sequence shown here is derived from an EMBL/GenBank/DDBJ whole genome shotgun (WGS) entry which is preliminary data.</text>
</comment>
<protein>
    <recommendedName>
        <fullName evidence="3">Lipoprotein</fullName>
    </recommendedName>
</protein>
<organism evidence="1 2">
    <name type="scientific">Shewanella oncorhynchi</name>
    <dbReference type="NCBI Taxonomy" id="2726434"/>
    <lineage>
        <taxon>Bacteria</taxon>
        <taxon>Pseudomonadati</taxon>
        <taxon>Pseudomonadota</taxon>
        <taxon>Gammaproteobacteria</taxon>
        <taxon>Alteromonadales</taxon>
        <taxon>Shewanellaceae</taxon>
        <taxon>Shewanella</taxon>
    </lineage>
</organism>
<reference evidence="1 2" key="1">
    <citation type="submission" date="2020-04" db="EMBL/GenBank/DDBJ databases">
        <title>The first description of lens atrophy caused by putative novel Shewanella sp. that is a new emerging pathogen for cultured rainbow trout?</title>
        <authorList>
            <person name="Saticioglu I.B."/>
            <person name="Duman M."/>
            <person name="Altun S."/>
        </authorList>
    </citation>
    <scope>NUCLEOTIDE SEQUENCE [LARGE SCALE GENOMIC DNA]</scope>
    <source>
        <strain evidence="1 2">S-1</strain>
    </source>
</reference>
<proteinExistence type="predicted"/>
<evidence type="ECO:0000313" key="2">
    <source>
        <dbReference type="Proteomes" id="UP000527352"/>
    </source>
</evidence>
<name>A0ABX1KQX5_9GAMM</name>
<sequence>MFKLIPCKPIIVTVFFAATLNGCASQEQVAPAKVEISKEARLLYKGNSAAMMSTIGITGIAIGVAIDEGIAKELEEGLISTGENSQTLLLTCMKQESLTKSKTNISRVTIESYAIVPRDNGFFATISGSLNQNGQDKTFEHGQRALGETANLNQLKTNPMITKSLMLSTCKDFWGNIAKNEYNIQN</sequence>
<dbReference type="EMBL" id="JABAEB010000011">
    <property type="protein sequence ID" value="NLQ24610.1"/>
    <property type="molecule type" value="Genomic_DNA"/>
</dbReference>
<keyword evidence="2" id="KW-1185">Reference proteome</keyword>
<gene>
    <name evidence="1" type="ORF">HGO26_17205</name>
</gene>
<evidence type="ECO:0008006" key="3">
    <source>
        <dbReference type="Google" id="ProtNLM"/>
    </source>
</evidence>
<evidence type="ECO:0000313" key="1">
    <source>
        <dbReference type="EMBL" id="NLQ24610.1"/>
    </source>
</evidence>
<accession>A0ABX1KQX5</accession>
<dbReference type="RefSeq" id="WP_168826735.1">
    <property type="nucleotide sequence ID" value="NZ_JABAEB010000011.1"/>
</dbReference>